<name>A0A2H6KG54_9APIC</name>
<sequence>MEKHGVRLSTLRDCFEFLQWLHSGGGKKMQDKVARELVTRYGNSYNRILFTGKLPPAVSEFLEHVSTFYKKLVATPIEKSYVNPRANDVTDALLECVPKFLAALYFLLYNVDYKFEEVGGGKWRYDNPGWETTWVRYPWQKEYGGGLQDYLRASGSYQLDVIPGGFGPGEVTYGYDYGSRYGYPYGEDMTKDIEKMLGKNTDHNYFRDVFFTTVISKSGLQKSNTANVLALVKTFCEIVISVKSRDGVLKTAVQKKNTCLDWEELKQHCKTLEQQLGKLFKIEGFSFTGQARRVDELNTETFAGETAEWFRNNLRIVQHNVKQINKSFPVDDTLYLTALRPFATKNIFPYGFIFGKGQYGTMGEAWKTLSDHWDSVIDMLGREDDGLDKLKRILDGEPCRPPDPPPNPRPQPEPAPRPPRPARPVPTQGASRTSAGMTTGARHLGGSLSRGSQASGARGVGGNNRRGGGQNRGRGSGAQRDRGRGPGPRGAPGAKGAQGSTSTGTSVLIQSQPLQPQNDLQSHPQQALPPTAASDPGGPGPAGKMTAHGVKLDTLKDCLRFLAWLHGDRGMQGQVIDELAARIEKYYNNSTFKLQFKFSLESFLRNVSEHYGQISKDKNPGNFSSYDKNIITEAFSECLPKVHAAFSLLLFHVDYTYTPVGGGKWALLDTTTGGSLGNAIQTFFTGFNGVIDGGFKPDELQNVTGQKLAENLNAALKRNTLTPDLFTSVLFDNLVDSSWSNLDTGNVLLLLWAFCEYVETHKGDSSLRTKLQEELRRRTMCFDWNRLVEHCTKLRMKLSKLFGDSSNAESGVKPFTTTGRAFDPTALKPDAFAETFERWFKTHWQQMTGALETIKGSVEDFAESPESFTPENIYPYGIVLNKDHKNKWAGGLTNLFGVLETLGNSDDGDLKTLKDILNGYTCPAQPPPKKPEVPPAKVPEAPKEVVPEKKVPVPKRPEGAQNQGKKAESSPTPNNGQSEGSSPTSPGGDAVSHPPSGDQGASGPRGPTMFPQVPGSPVQNTDQTQQAPPQPPPAPPPLPGAAGSDGQPGVGQGSTSDVTSSIRPGVSQVTAHTPTPGVPGQGSGPTGGKGTSHPGGGGAGQDAGLGGGQQSNRDSTQPTNKGTDHNPSNVATPSSAPVPGQEEQEQEKMRQWSKNAIQGTPIDENQQSTQYPLVNIDPHSSPVGGVALMQDSPRQRSKIISLMQHGIDHAIHHAKAEQRLKQEEDELKKEIQQKEKDAEAKWQEEQKEAFLIGVQDDVSLTGTPFEDELLNRLQDQRELWFQQKDQKDLSEQMSKDISLAALMDREKKLIEKFQNDAEKKHYDTLNQRNQDALFDDLKMTVPTYTPQAARHGCYNGRQIKNG</sequence>
<gene>
    <name evidence="3" type="ORF">BOVATA_034690</name>
</gene>
<dbReference type="OrthoDB" id="367004at2759"/>
<accession>A0A2H6KG54</accession>
<dbReference type="VEuPathDB" id="PiroplasmaDB:BOVATA_034690"/>
<keyword evidence="4" id="KW-1185">Reference proteome</keyword>
<protein>
    <submittedName>
        <fullName evidence="3">Ribosome binding protein, putative</fullName>
    </submittedName>
</protein>
<feature type="compositionally biased region" description="Polar residues" evidence="2">
    <location>
        <begin position="500"/>
        <end position="525"/>
    </location>
</feature>
<organism evidence="3 4">
    <name type="scientific">Babesia ovata</name>
    <dbReference type="NCBI Taxonomy" id="189622"/>
    <lineage>
        <taxon>Eukaryota</taxon>
        <taxon>Sar</taxon>
        <taxon>Alveolata</taxon>
        <taxon>Apicomplexa</taxon>
        <taxon>Aconoidasida</taxon>
        <taxon>Piroplasmida</taxon>
        <taxon>Babesiidae</taxon>
        <taxon>Babesia</taxon>
    </lineage>
</organism>
<feature type="compositionally biased region" description="Gly residues" evidence="2">
    <location>
        <begin position="458"/>
        <end position="476"/>
    </location>
</feature>
<evidence type="ECO:0000256" key="1">
    <source>
        <dbReference type="SAM" id="Coils"/>
    </source>
</evidence>
<comment type="caution">
    <text evidence="3">The sequence shown here is derived from an EMBL/GenBank/DDBJ whole genome shotgun (WGS) entry which is preliminary data.</text>
</comment>
<feature type="compositionally biased region" description="Pro residues" evidence="2">
    <location>
        <begin position="401"/>
        <end position="424"/>
    </location>
</feature>
<dbReference type="InterPro" id="IPR004168">
    <property type="entry name" value="PPAK_motif"/>
</dbReference>
<feature type="compositionally biased region" description="Pro residues" evidence="2">
    <location>
        <begin position="1028"/>
        <end position="1039"/>
    </location>
</feature>
<feature type="compositionally biased region" description="Polar residues" evidence="2">
    <location>
        <begin position="1111"/>
        <end position="1135"/>
    </location>
</feature>
<keyword evidence="1" id="KW-0175">Coiled coil</keyword>
<dbReference type="EMBL" id="BDSA01000003">
    <property type="protein sequence ID" value="GBE61976.1"/>
    <property type="molecule type" value="Genomic_DNA"/>
</dbReference>
<feature type="compositionally biased region" description="Polar residues" evidence="2">
    <location>
        <begin position="428"/>
        <end position="437"/>
    </location>
</feature>
<evidence type="ECO:0000256" key="2">
    <source>
        <dbReference type="SAM" id="MobiDB-lite"/>
    </source>
</evidence>
<dbReference type="RefSeq" id="XP_028868219.1">
    <property type="nucleotide sequence ID" value="XM_029012386.1"/>
</dbReference>
<feature type="coiled-coil region" evidence="1">
    <location>
        <begin position="1213"/>
        <end position="1248"/>
    </location>
</feature>
<proteinExistence type="predicted"/>
<dbReference type="GeneID" id="39875746"/>
<feature type="compositionally biased region" description="Gly residues" evidence="2">
    <location>
        <begin position="1079"/>
        <end position="1109"/>
    </location>
</feature>
<feature type="compositionally biased region" description="Polar residues" evidence="2">
    <location>
        <begin position="1152"/>
        <end position="1172"/>
    </location>
</feature>
<dbReference type="Pfam" id="PF02818">
    <property type="entry name" value="PPAK"/>
    <property type="match status" value="1"/>
</dbReference>
<feature type="compositionally biased region" description="Pro residues" evidence="2">
    <location>
        <begin position="924"/>
        <end position="937"/>
    </location>
</feature>
<feature type="region of interest" description="Disordered" evidence="2">
    <location>
        <begin position="393"/>
        <end position="547"/>
    </location>
</feature>
<feature type="compositionally biased region" description="Polar residues" evidence="2">
    <location>
        <begin position="1053"/>
        <end position="1072"/>
    </location>
</feature>
<feature type="region of interest" description="Disordered" evidence="2">
    <location>
        <begin position="921"/>
        <end position="1188"/>
    </location>
</feature>
<evidence type="ECO:0000313" key="4">
    <source>
        <dbReference type="Proteomes" id="UP000236319"/>
    </source>
</evidence>
<evidence type="ECO:0000313" key="3">
    <source>
        <dbReference type="EMBL" id="GBE61976.1"/>
    </source>
</evidence>
<feature type="compositionally biased region" description="Polar residues" evidence="2">
    <location>
        <begin position="960"/>
        <end position="985"/>
    </location>
</feature>
<reference evidence="3 4" key="1">
    <citation type="journal article" date="2017" name="BMC Genomics">
        <title>Whole-genome assembly of Babesia ovata and comparative genomics between closely related pathogens.</title>
        <authorList>
            <person name="Yamagishi J."/>
            <person name="Asada M."/>
            <person name="Hakimi H."/>
            <person name="Tanaka T.Q."/>
            <person name="Sugimoto C."/>
            <person name="Kawazu S."/>
        </authorList>
    </citation>
    <scope>NUCLEOTIDE SEQUENCE [LARGE SCALE GENOMIC DNA]</scope>
    <source>
        <strain evidence="3 4">Miyake</strain>
    </source>
</reference>
<feature type="compositionally biased region" description="Basic and acidic residues" evidence="2">
    <location>
        <begin position="940"/>
        <end position="958"/>
    </location>
</feature>
<dbReference type="Proteomes" id="UP000236319">
    <property type="component" value="Unassembled WGS sequence"/>
</dbReference>